<keyword evidence="4 6" id="KW-0472">Membrane</keyword>
<feature type="transmembrane region" description="Helical" evidence="6">
    <location>
        <begin position="234"/>
        <end position="253"/>
    </location>
</feature>
<comment type="caution">
    <text evidence="8">The sequence shown here is derived from an EMBL/GenBank/DDBJ whole genome shotgun (WGS) entry which is preliminary data.</text>
</comment>
<keyword evidence="9" id="KW-1185">Reference proteome</keyword>
<keyword evidence="2 6" id="KW-0812">Transmembrane</keyword>
<evidence type="ECO:0000256" key="3">
    <source>
        <dbReference type="ARBA" id="ARBA00022989"/>
    </source>
</evidence>
<dbReference type="PIRSF" id="PIRSF006648">
    <property type="entry name" value="DrrB"/>
    <property type="match status" value="1"/>
</dbReference>
<dbReference type="InterPro" id="IPR013525">
    <property type="entry name" value="ABC2_TM"/>
</dbReference>
<gene>
    <name evidence="8" type="ORF">EV652_108315</name>
</gene>
<keyword evidence="3 6" id="KW-1133">Transmembrane helix</keyword>
<evidence type="ECO:0000256" key="2">
    <source>
        <dbReference type="ARBA" id="ARBA00022692"/>
    </source>
</evidence>
<evidence type="ECO:0000313" key="8">
    <source>
        <dbReference type="EMBL" id="TCO24780.1"/>
    </source>
</evidence>
<keyword evidence="6" id="KW-0813">Transport</keyword>
<dbReference type="InterPro" id="IPR051784">
    <property type="entry name" value="Nod_factor_ABC_transporter"/>
</dbReference>
<dbReference type="RefSeq" id="WP_132211585.1">
    <property type="nucleotide sequence ID" value="NZ_SLWN01000008.1"/>
</dbReference>
<sequence length="263" mass="27923">MSTVSYPMADTATMLRRNLRHALRYPGLSLGAIGMPVIMMLLFGVVFGKTFSAGLGGGNGFEYIDFLTPGILLMSIASGTMSPAVGAAMDMTEGIVARFRTMAIFRPAVLTGHVLGNTILTVVSLVLVVGFAILIGFRPNASLGDWLLASGLLIALTVALTWFAIALGLTSKTAEGASNIVLPISLLLPFLSNTFIPLESMPSGIRWFAEYQPFTAIIDTLRHLLLGAPMDSGTGWLAIAWCVAIALVGYFWAQKTYNKGTAA</sequence>
<dbReference type="Pfam" id="PF01061">
    <property type="entry name" value="ABC2_membrane"/>
    <property type="match status" value="1"/>
</dbReference>
<feature type="transmembrane region" description="Helical" evidence="6">
    <location>
        <begin position="25"/>
        <end position="46"/>
    </location>
</feature>
<comment type="subcellular location">
    <subcellularLocation>
        <location evidence="6">Cell membrane</location>
        <topology evidence="6">Multi-pass membrane protein</topology>
    </subcellularLocation>
    <subcellularLocation>
        <location evidence="1">Membrane</location>
        <topology evidence="1">Multi-pass membrane protein</topology>
    </subcellularLocation>
</comment>
<dbReference type="OrthoDB" id="3370990at2"/>
<name>A0A4R2HEV4_9ACTN</name>
<organism evidence="8 9">
    <name type="scientific">Kribbella steppae</name>
    <dbReference type="NCBI Taxonomy" id="2512223"/>
    <lineage>
        <taxon>Bacteria</taxon>
        <taxon>Bacillati</taxon>
        <taxon>Actinomycetota</taxon>
        <taxon>Actinomycetes</taxon>
        <taxon>Propionibacteriales</taxon>
        <taxon>Kribbellaceae</taxon>
        <taxon>Kribbella</taxon>
    </lineage>
</organism>
<protein>
    <recommendedName>
        <fullName evidence="6">Transport permease protein</fullName>
    </recommendedName>
</protein>
<evidence type="ECO:0000259" key="7">
    <source>
        <dbReference type="PROSITE" id="PS51012"/>
    </source>
</evidence>
<dbReference type="GO" id="GO:0140359">
    <property type="term" value="F:ABC-type transporter activity"/>
    <property type="evidence" value="ECO:0007669"/>
    <property type="project" value="InterPro"/>
</dbReference>
<feature type="transmembrane region" description="Helical" evidence="6">
    <location>
        <begin position="180"/>
        <end position="198"/>
    </location>
</feature>
<dbReference type="PROSITE" id="PS51012">
    <property type="entry name" value="ABC_TM2"/>
    <property type="match status" value="1"/>
</dbReference>
<keyword evidence="6" id="KW-1003">Cell membrane</keyword>
<dbReference type="GO" id="GO:0043190">
    <property type="term" value="C:ATP-binding cassette (ABC) transporter complex"/>
    <property type="evidence" value="ECO:0007669"/>
    <property type="project" value="InterPro"/>
</dbReference>
<dbReference type="PANTHER" id="PTHR43229:SF2">
    <property type="entry name" value="NODULATION PROTEIN J"/>
    <property type="match status" value="1"/>
</dbReference>
<feature type="transmembrane region" description="Helical" evidence="6">
    <location>
        <begin position="66"/>
        <end position="89"/>
    </location>
</feature>
<feature type="transmembrane region" description="Helical" evidence="6">
    <location>
        <begin position="146"/>
        <end position="168"/>
    </location>
</feature>
<feature type="transmembrane region" description="Helical" evidence="6">
    <location>
        <begin position="110"/>
        <end position="134"/>
    </location>
</feature>
<reference evidence="8 9" key="1">
    <citation type="journal article" date="2015" name="Stand. Genomic Sci.">
        <title>Genomic Encyclopedia of Bacterial and Archaeal Type Strains, Phase III: the genomes of soil and plant-associated and newly described type strains.</title>
        <authorList>
            <person name="Whitman W.B."/>
            <person name="Woyke T."/>
            <person name="Klenk H.P."/>
            <person name="Zhou Y."/>
            <person name="Lilburn T.G."/>
            <person name="Beck B.J."/>
            <person name="De Vos P."/>
            <person name="Vandamme P."/>
            <person name="Eisen J.A."/>
            <person name="Garrity G."/>
            <person name="Hugenholtz P."/>
            <person name="Kyrpides N.C."/>
        </authorList>
    </citation>
    <scope>NUCLEOTIDE SEQUENCE [LARGE SCALE GENOMIC DNA]</scope>
    <source>
        <strain evidence="8 9">VKM Ac-2572</strain>
    </source>
</reference>
<evidence type="ECO:0000256" key="5">
    <source>
        <dbReference type="ARBA" id="ARBA00023251"/>
    </source>
</evidence>
<evidence type="ECO:0000313" key="9">
    <source>
        <dbReference type="Proteomes" id="UP000294508"/>
    </source>
</evidence>
<proteinExistence type="inferred from homology"/>
<comment type="similarity">
    <text evidence="6">Belongs to the ABC-2 integral membrane protein family.</text>
</comment>
<accession>A0A4R2HEV4</accession>
<dbReference type="AlphaFoldDB" id="A0A4R2HEV4"/>
<dbReference type="InterPro" id="IPR047817">
    <property type="entry name" value="ABC2_TM_bact-type"/>
</dbReference>
<evidence type="ECO:0000256" key="6">
    <source>
        <dbReference type="RuleBase" id="RU361157"/>
    </source>
</evidence>
<dbReference type="EMBL" id="SLWN01000008">
    <property type="protein sequence ID" value="TCO24780.1"/>
    <property type="molecule type" value="Genomic_DNA"/>
</dbReference>
<dbReference type="PANTHER" id="PTHR43229">
    <property type="entry name" value="NODULATION PROTEIN J"/>
    <property type="match status" value="1"/>
</dbReference>
<evidence type="ECO:0000256" key="1">
    <source>
        <dbReference type="ARBA" id="ARBA00004141"/>
    </source>
</evidence>
<dbReference type="InterPro" id="IPR000412">
    <property type="entry name" value="ABC_2_transport"/>
</dbReference>
<dbReference type="Proteomes" id="UP000294508">
    <property type="component" value="Unassembled WGS sequence"/>
</dbReference>
<feature type="domain" description="ABC transmembrane type-2" evidence="7">
    <location>
        <begin position="27"/>
        <end position="260"/>
    </location>
</feature>
<evidence type="ECO:0000256" key="4">
    <source>
        <dbReference type="ARBA" id="ARBA00023136"/>
    </source>
</evidence>
<keyword evidence="5" id="KW-0046">Antibiotic resistance</keyword>
<dbReference type="GO" id="GO:0046677">
    <property type="term" value="P:response to antibiotic"/>
    <property type="evidence" value="ECO:0007669"/>
    <property type="project" value="UniProtKB-KW"/>
</dbReference>